<evidence type="ECO:0000313" key="1">
    <source>
        <dbReference type="EMBL" id="KAL0953083.1"/>
    </source>
</evidence>
<evidence type="ECO:0000313" key="2">
    <source>
        <dbReference type="Proteomes" id="UP001556367"/>
    </source>
</evidence>
<reference evidence="2" key="1">
    <citation type="submission" date="2024-06" db="EMBL/GenBank/DDBJ databases">
        <title>Multi-omics analyses provide insights into the biosynthesis of the anticancer antibiotic pleurotin in Hohenbuehelia grisea.</title>
        <authorList>
            <person name="Weaver J.A."/>
            <person name="Alberti F."/>
        </authorList>
    </citation>
    <scope>NUCLEOTIDE SEQUENCE [LARGE SCALE GENOMIC DNA]</scope>
    <source>
        <strain evidence="2">T-177</strain>
    </source>
</reference>
<dbReference type="Proteomes" id="UP001556367">
    <property type="component" value="Unassembled WGS sequence"/>
</dbReference>
<dbReference type="EMBL" id="JASNQZ010000008">
    <property type="protein sequence ID" value="KAL0953083.1"/>
    <property type="molecule type" value="Genomic_DNA"/>
</dbReference>
<accession>A0ABR3JCB6</accession>
<name>A0ABR3JCB6_9AGAR</name>
<proteinExistence type="predicted"/>
<protein>
    <submittedName>
        <fullName evidence="1">Uncharacterized protein</fullName>
    </submittedName>
</protein>
<comment type="caution">
    <text evidence="1">The sequence shown here is derived from an EMBL/GenBank/DDBJ whole genome shotgun (WGS) entry which is preliminary data.</text>
</comment>
<keyword evidence="2" id="KW-1185">Reference proteome</keyword>
<gene>
    <name evidence="1" type="ORF">HGRIS_004356</name>
</gene>
<sequence length="108" mass="12226">MDIEPPYQPVYTGLHPFMVRTRTDVRYDDLRLSLTTVATLTALGLERAQMIDTHGATTASLRHTRRSLAAVQEETPDTLLRAEMVEIRIQARSKMTVKGDELVFDNIP</sequence>
<organism evidence="1 2">
    <name type="scientific">Hohenbuehelia grisea</name>
    <dbReference type="NCBI Taxonomy" id="104357"/>
    <lineage>
        <taxon>Eukaryota</taxon>
        <taxon>Fungi</taxon>
        <taxon>Dikarya</taxon>
        <taxon>Basidiomycota</taxon>
        <taxon>Agaricomycotina</taxon>
        <taxon>Agaricomycetes</taxon>
        <taxon>Agaricomycetidae</taxon>
        <taxon>Agaricales</taxon>
        <taxon>Pleurotineae</taxon>
        <taxon>Pleurotaceae</taxon>
        <taxon>Hohenbuehelia</taxon>
    </lineage>
</organism>